<accession>A0A4Q0RWL1</accession>
<gene>
    <name evidence="2" type="ORF">XH94_36345</name>
</gene>
<reference evidence="2 3" key="1">
    <citation type="submission" date="2015-04" db="EMBL/GenBank/DDBJ databases">
        <title>Comparative genomics of rhizobia nodulating Arachis hypogaea in China.</title>
        <authorList>
            <person name="Li Y."/>
        </authorList>
    </citation>
    <scope>NUCLEOTIDE SEQUENCE [LARGE SCALE GENOMIC DNA]</scope>
    <source>
        <strain evidence="2 3">CCBAU 51787</strain>
    </source>
</reference>
<sequence length="105" mass="11563">MRGEMENRIKECKIDLFADRTSTGTHPLRPWFVSVIYVLVERLRRFASLATELADASCGVSRRKFFKIGALVTFSVGCIKFAMASGYPCKDAFATAHPALAADTG</sequence>
<organism evidence="2 3">
    <name type="scientific">Bradyrhizobium zhanjiangense</name>
    <dbReference type="NCBI Taxonomy" id="1325107"/>
    <lineage>
        <taxon>Bacteria</taxon>
        <taxon>Pseudomonadati</taxon>
        <taxon>Pseudomonadota</taxon>
        <taxon>Alphaproteobacteria</taxon>
        <taxon>Hyphomicrobiales</taxon>
        <taxon>Nitrobacteraceae</taxon>
        <taxon>Bradyrhizobium</taxon>
    </lineage>
</organism>
<feature type="domain" description="Transposase DDE" evidence="1">
    <location>
        <begin position="2"/>
        <end position="101"/>
    </location>
</feature>
<comment type="caution">
    <text evidence="2">The sequence shown here is derived from an EMBL/GenBank/DDBJ whole genome shotgun (WGS) entry which is preliminary data.</text>
</comment>
<dbReference type="InterPro" id="IPR025668">
    <property type="entry name" value="Tnp_DDE_dom"/>
</dbReference>
<dbReference type="Proteomes" id="UP000290565">
    <property type="component" value="Unassembled WGS sequence"/>
</dbReference>
<protein>
    <recommendedName>
        <fullName evidence="1">Transposase DDE domain-containing protein</fullName>
    </recommendedName>
</protein>
<dbReference type="AlphaFoldDB" id="A0A4Q0RWL1"/>
<dbReference type="EMBL" id="LBJM01000197">
    <property type="protein sequence ID" value="RXH24328.1"/>
    <property type="molecule type" value="Genomic_DNA"/>
</dbReference>
<evidence type="ECO:0000313" key="2">
    <source>
        <dbReference type="EMBL" id="RXH24328.1"/>
    </source>
</evidence>
<name>A0A4Q0RWL1_9BRAD</name>
<evidence type="ECO:0000259" key="1">
    <source>
        <dbReference type="Pfam" id="PF13701"/>
    </source>
</evidence>
<dbReference type="Pfam" id="PF13701">
    <property type="entry name" value="DDE_Tnp_1_4"/>
    <property type="match status" value="1"/>
</dbReference>
<evidence type="ECO:0000313" key="3">
    <source>
        <dbReference type="Proteomes" id="UP000290565"/>
    </source>
</evidence>
<proteinExistence type="predicted"/>